<dbReference type="InterPro" id="IPR051024">
    <property type="entry name" value="GlcNAc_Chitin_IntDeg"/>
</dbReference>
<dbReference type="GO" id="GO:0004553">
    <property type="term" value="F:hydrolase activity, hydrolyzing O-glycosyl compounds"/>
    <property type="evidence" value="ECO:0007669"/>
    <property type="project" value="InterPro"/>
</dbReference>
<dbReference type="SMART" id="SM00637">
    <property type="entry name" value="CBD_II"/>
    <property type="match status" value="1"/>
</dbReference>
<dbReference type="Proteomes" id="UP000662857">
    <property type="component" value="Chromosome"/>
</dbReference>
<feature type="domain" description="CBM2" evidence="8">
    <location>
        <begin position="352"/>
        <end position="461"/>
    </location>
</feature>
<dbReference type="PROSITE" id="PS50853">
    <property type="entry name" value="FN3"/>
    <property type="match status" value="1"/>
</dbReference>
<feature type="compositionally biased region" description="Polar residues" evidence="5">
    <location>
        <begin position="331"/>
        <end position="344"/>
    </location>
</feature>
<accession>A0A895YFZ0</accession>
<dbReference type="SUPFAM" id="SSF49384">
    <property type="entry name" value="Carbohydrate-binding domain"/>
    <property type="match status" value="1"/>
</dbReference>
<dbReference type="Gene3D" id="2.70.50.50">
    <property type="entry name" value="chitin-binding protein cbp21"/>
    <property type="match status" value="1"/>
</dbReference>
<evidence type="ECO:0000259" key="8">
    <source>
        <dbReference type="PROSITE" id="PS51173"/>
    </source>
</evidence>
<dbReference type="PANTHER" id="PTHR34823">
    <property type="entry name" value="GLCNAC-BINDING PROTEIN A"/>
    <property type="match status" value="1"/>
</dbReference>
<dbReference type="GO" id="GO:0000272">
    <property type="term" value="P:polysaccharide catabolic process"/>
    <property type="evidence" value="ECO:0007669"/>
    <property type="project" value="UniProtKB-KW"/>
</dbReference>
<dbReference type="EMBL" id="CP070499">
    <property type="protein sequence ID" value="QSB15022.1"/>
    <property type="molecule type" value="Genomic_DNA"/>
</dbReference>
<dbReference type="InterPro" id="IPR013783">
    <property type="entry name" value="Ig-like_fold"/>
</dbReference>
<evidence type="ECO:0000256" key="2">
    <source>
        <dbReference type="ARBA" id="ARBA00023277"/>
    </source>
</evidence>
<dbReference type="CDD" id="cd21177">
    <property type="entry name" value="LPMO_AA10"/>
    <property type="match status" value="1"/>
</dbReference>
<dbReference type="InterPro" id="IPR012291">
    <property type="entry name" value="CBM2_carb-bd_dom_sf"/>
</dbReference>
<dbReference type="RefSeq" id="WP_239677190.1">
    <property type="nucleotide sequence ID" value="NZ_CP070499.1"/>
</dbReference>
<dbReference type="GO" id="GO:0030247">
    <property type="term" value="F:polysaccharide binding"/>
    <property type="evidence" value="ECO:0007669"/>
    <property type="project" value="UniProtKB-UniRule"/>
</dbReference>
<dbReference type="InterPro" id="IPR004302">
    <property type="entry name" value="Cellulose/chitin-bd_N"/>
</dbReference>
<dbReference type="Pfam" id="PF00553">
    <property type="entry name" value="CBM_2"/>
    <property type="match status" value="1"/>
</dbReference>
<dbReference type="InterPro" id="IPR036116">
    <property type="entry name" value="FN3_sf"/>
</dbReference>
<keyword evidence="9" id="KW-0560">Oxidoreductase</keyword>
<organism evidence="9 10">
    <name type="scientific">Natronosporangium hydrolyticum</name>
    <dbReference type="NCBI Taxonomy" id="2811111"/>
    <lineage>
        <taxon>Bacteria</taxon>
        <taxon>Bacillati</taxon>
        <taxon>Actinomycetota</taxon>
        <taxon>Actinomycetes</taxon>
        <taxon>Micromonosporales</taxon>
        <taxon>Micromonosporaceae</taxon>
        <taxon>Natronosporangium</taxon>
    </lineage>
</organism>
<dbReference type="InterPro" id="IPR003961">
    <property type="entry name" value="FN3_dom"/>
</dbReference>
<keyword evidence="1 6" id="KW-0732">Signal</keyword>
<evidence type="ECO:0000313" key="10">
    <source>
        <dbReference type="Proteomes" id="UP000662857"/>
    </source>
</evidence>
<dbReference type="Gene3D" id="2.60.40.10">
    <property type="entry name" value="Immunoglobulins"/>
    <property type="match status" value="1"/>
</dbReference>
<evidence type="ECO:0000256" key="6">
    <source>
        <dbReference type="SAM" id="SignalP"/>
    </source>
</evidence>
<sequence>MKLLRRGLAIAGAAAIAIAGGLLVNPSPASAHGATVFPGSRQYFCWLDGVSDSGQILPSNPACQDAVADSGVTPLYNWFGNLHPSNNGGTVGSIPDGRICDGGDAGPYDFSPYNAPRTDWPRTHLTAGASYQIQHNNWAHHPGHFDVYLTQDGYNPNSPLSWDDLELIHTEQDPPQSGGPGGLEYYYWDMAFPSNRSGLHLMFIHWVRSDSPEDFFSCSDVIFDGGNGEVSGLDGDPGDPGPGEPIDETEPPTQPGPALVSTVTSTSASLSWGASDGYVTAYELVNTAGGSNEVLAEVTGTPPATSTALTDLSPDTSYAIAVRARNDVTGDVSSLTESAPFTTPSDDDDPGPGEPAGDCDVAYDVTNDWGSGFQAEVTVTNQSDSAINGWELTWTFDGGQDIIQLWNGVDSQSGSSVSVSNATWNGNLSANGGSASFGFLANNSGGTPSDFALNGTACSVS</sequence>
<dbReference type="InterPro" id="IPR014756">
    <property type="entry name" value="Ig_E-set"/>
</dbReference>
<keyword evidence="3" id="KW-0378">Hydrolase</keyword>
<dbReference type="Pfam" id="PF00041">
    <property type="entry name" value="fn3"/>
    <property type="match status" value="1"/>
</dbReference>
<dbReference type="SUPFAM" id="SSF81296">
    <property type="entry name" value="E set domains"/>
    <property type="match status" value="1"/>
</dbReference>
<name>A0A895YFZ0_9ACTN</name>
<keyword evidence="10" id="KW-1185">Reference proteome</keyword>
<feature type="chain" id="PRO_5034341649" evidence="6">
    <location>
        <begin position="32"/>
        <end position="461"/>
    </location>
</feature>
<dbReference type="SMART" id="SM00060">
    <property type="entry name" value="FN3"/>
    <property type="match status" value="1"/>
</dbReference>
<dbReference type="AlphaFoldDB" id="A0A895YFZ0"/>
<keyword evidence="4" id="KW-0624">Polysaccharide degradation</keyword>
<protein>
    <submittedName>
        <fullName evidence="9">Lytic polysaccharide monooxygenase</fullName>
    </submittedName>
</protein>
<keyword evidence="2" id="KW-0119">Carbohydrate metabolism</keyword>
<dbReference type="Gene3D" id="2.60.40.290">
    <property type="match status" value="1"/>
</dbReference>
<evidence type="ECO:0000313" key="9">
    <source>
        <dbReference type="EMBL" id="QSB15022.1"/>
    </source>
</evidence>
<dbReference type="Pfam" id="PF03067">
    <property type="entry name" value="LPMO_10"/>
    <property type="match status" value="1"/>
</dbReference>
<gene>
    <name evidence="9" type="ORF">JQS43_01130</name>
</gene>
<evidence type="ECO:0000256" key="3">
    <source>
        <dbReference type="ARBA" id="ARBA00023295"/>
    </source>
</evidence>
<dbReference type="InterPro" id="IPR001919">
    <property type="entry name" value="CBD2"/>
</dbReference>
<reference evidence="9" key="1">
    <citation type="submission" date="2021-02" db="EMBL/GenBank/DDBJ databases">
        <title>Natrosporangium hydrolyticum gen. nov., sp. nov, a haloalkaliphilic actinobacterium from a soda solonchak soil.</title>
        <authorList>
            <person name="Sorokin D.Y."/>
            <person name="Khijniak T.V."/>
            <person name="Zakharycheva A.P."/>
            <person name="Boueva O.V."/>
            <person name="Ariskina E.V."/>
            <person name="Hahnke R.L."/>
            <person name="Bunk B."/>
            <person name="Sproer C."/>
            <person name="Schumann P."/>
            <person name="Evtushenko L.I."/>
            <person name="Kublanov I.V."/>
        </authorList>
    </citation>
    <scope>NUCLEOTIDE SEQUENCE</scope>
    <source>
        <strain evidence="9">DSM 106523</strain>
    </source>
</reference>
<evidence type="ECO:0000256" key="1">
    <source>
        <dbReference type="ARBA" id="ARBA00022729"/>
    </source>
</evidence>
<dbReference type="PROSITE" id="PS51173">
    <property type="entry name" value="CBM2"/>
    <property type="match status" value="1"/>
</dbReference>
<feature type="domain" description="Fibronectin type-III" evidence="7">
    <location>
        <begin position="251"/>
        <end position="346"/>
    </location>
</feature>
<feature type="region of interest" description="Disordered" evidence="5">
    <location>
        <begin position="227"/>
        <end position="261"/>
    </location>
</feature>
<dbReference type="PANTHER" id="PTHR34823:SF1">
    <property type="entry name" value="CHITIN-BINDING TYPE-4 DOMAIN-CONTAINING PROTEIN"/>
    <property type="match status" value="1"/>
</dbReference>
<dbReference type="CDD" id="cd00063">
    <property type="entry name" value="FN3"/>
    <property type="match status" value="1"/>
</dbReference>
<dbReference type="SUPFAM" id="SSF49265">
    <property type="entry name" value="Fibronectin type III"/>
    <property type="match status" value="1"/>
</dbReference>
<keyword evidence="9" id="KW-0503">Monooxygenase</keyword>
<dbReference type="GO" id="GO:0004497">
    <property type="term" value="F:monooxygenase activity"/>
    <property type="evidence" value="ECO:0007669"/>
    <property type="project" value="UniProtKB-KW"/>
</dbReference>
<evidence type="ECO:0000259" key="7">
    <source>
        <dbReference type="PROSITE" id="PS50853"/>
    </source>
</evidence>
<dbReference type="InterPro" id="IPR008965">
    <property type="entry name" value="CBM2/CBM3_carb-bd_dom_sf"/>
</dbReference>
<proteinExistence type="predicted"/>
<dbReference type="KEGG" id="nhy:JQS43_01130"/>
<evidence type="ECO:0000256" key="5">
    <source>
        <dbReference type="SAM" id="MobiDB-lite"/>
    </source>
</evidence>
<evidence type="ECO:0000256" key="4">
    <source>
        <dbReference type="ARBA" id="ARBA00023326"/>
    </source>
</evidence>
<keyword evidence="3" id="KW-0326">Glycosidase</keyword>
<feature type="region of interest" description="Disordered" evidence="5">
    <location>
        <begin position="331"/>
        <end position="361"/>
    </location>
</feature>
<feature type="signal peptide" evidence="6">
    <location>
        <begin position="1"/>
        <end position="31"/>
    </location>
</feature>